<comment type="cofactor">
    <cofactor evidence="1">
        <name>FAD</name>
        <dbReference type="ChEBI" id="CHEBI:57692"/>
    </cofactor>
</comment>
<dbReference type="InterPro" id="IPR007266">
    <property type="entry name" value="Ero1"/>
</dbReference>
<evidence type="ECO:0000256" key="4">
    <source>
        <dbReference type="ARBA" id="ARBA00011802"/>
    </source>
</evidence>
<evidence type="ECO:0000256" key="8">
    <source>
        <dbReference type="ARBA" id="ARBA00022824"/>
    </source>
</evidence>
<keyword evidence="6" id="KW-0285">Flavoprotein</keyword>
<keyword evidence="13" id="KW-1015">Disulfide bond</keyword>
<evidence type="ECO:0000313" key="16">
    <source>
        <dbReference type="EMBL" id="KPM10566.1"/>
    </source>
</evidence>
<keyword evidence="8" id="KW-0256">Endoplasmic reticulum</keyword>
<keyword evidence="5" id="KW-0813">Transport</keyword>
<keyword evidence="14" id="KW-0325">Glycoprotein</keyword>
<evidence type="ECO:0000256" key="10">
    <source>
        <dbReference type="ARBA" id="ARBA00022982"/>
    </source>
</evidence>
<evidence type="ECO:0000256" key="14">
    <source>
        <dbReference type="ARBA" id="ARBA00023180"/>
    </source>
</evidence>
<evidence type="ECO:0000256" key="5">
    <source>
        <dbReference type="ARBA" id="ARBA00022448"/>
    </source>
</evidence>
<dbReference type="GO" id="GO:0005789">
    <property type="term" value="C:endoplasmic reticulum membrane"/>
    <property type="evidence" value="ECO:0007669"/>
    <property type="project" value="UniProtKB-SubCell"/>
</dbReference>
<comment type="similarity">
    <text evidence="3">Belongs to the EROs family.</text>
</comment>
<evidence type="ECO:0000256" key="2">
    <source>
        <dbReference type="ARBA" id="ARBA00004367"/>
    </source>
</evidence>
<evidence type="ECO:0000256" key="9">
    <source>
        <dbReference type="ARBA" id="ARBA00022827"/>
    </source>
</evidence>
<sequence length="564" mass="65668">MSEDDTNRYDRPSSKTKHDDLVLSDFLLQQQQQQKFMMNNKNYSNHKTDLKTLIMSRRTISNQMNGQKSKEVVDRDPNRTSSIEESKLRIQILLFPIAILFCALLINYIIFYHTKIFDGTSSGEYESLIKPEDYQDLSKGVTANNNNCDYDPRLMIQFTDSILQSNLDDFTTVENFPINLTDLSRFNNIHFGPKISSLVGLDPFKFVKFNLQRPCLLYTETFSCTKIGCNIKFCNRDELPKAYLVLDNSTDDCPTDSPKALSKLDQTLNQTNMNELNRLFECSRDDSEESQYYNLVLNPERYTGYDGSQIWKSIYEENCFSTKNLNNNLFTVLNNACSEQRLFYRIISGLHTSITIHLTSIHHKFKDHFGPNPKDYFKRFYGHSDYLKNLFFTYLIELSALYKSQSYLLNKIKWNSIEEKIQAKDAIKALLSTEKLFKWHFDENVLFQHETISEQLGHAFNNITFKIMDCVSCDKCRLWGKVQTNGLGTAFKIMLTKDLEKLTLSHHEITCLLNAVARLSYSINQISNFRDIFQQKLSTTNSDEGEGRSFEKNIKASDYFTYSR</sequence>
<dbReference type="GO" id="GO:0071949">
    <property type="term" value="F:FAD binding"/>
    <property type="evidence" value="ECO:0007669"/>
    <property type="project" value="InterPro"/>
</dbReference>
<dbReference type="PANTHER" id="PTHR12613">
    <property type="entry name" value="ERO1-RELATED"/>
    <property type="match status" value="1"/>
</dbReference>
<dbReference type="PANTHER" id="PTHR12613:SF0">
    <property type="entry name" value="ERO1-LIKE PROTEIN"/>
    <property type="match status" value="1"/>
</dbReference>
<keyword evidence="15" id="KW-0676">Redox-active center</keyword>
<dbReference type="Proteomes" id="UP000616769">
    <property type="component" value="Unassembled WGS sequence"/>
</dbReference>
<dbReference type="InterPro" id="IPR037192">
    <property type="entry name" value="ERO1-like_sf"/>
</dbReference>
<keyword evidence="12" id="KW-0472">Membrane</keyword>
<dbReference type="EMBL" id="JXLN01015439">
    <property type="protein sequence ID" value="KPM10566.1"/>
    <property type="molecule type" value="Genomic_DNA"/>
</dbReference>
<comment type="caution">
    <text evidence="16">The sequence shown here is derived from an EMBL/GenBank/DDBJ whole genome shotgun (WGS) entry which is preliminary data.</text>
</comment>
<organism evidence="16 17">
    <name type="scientific">Sarcoptes scabiei</name>
    <name type="common">Itch mite</name>
    <name type="synonym">Acarus scabiei</name>
    <dbReference type="NCBI Taxonomy" id="52283"/>
    <lineage>
        <taxon>Eukaryota</taxon>
        <taxon>Metazoa</taxon>
        <taxon>Ecdysozoa</taxon>
        <taxon>Arthropoda</taxon>
        <taxon>Chelicerata</taxon>
        <taxon>Arachnida</taxon>
        <taxon>Acari</taxon>
        <taxon>Acariformes</taxon>
        <taxon>Sarcoptiformes</taxon>
        <taxon>Astigmata</taxon>
        <taxon>Psoroptidia</taxon>
        <taxon>Sarcoptoidea</taxon>
        <taxon>Sarcoptidae</taxon>
        <taxon>Sarcoptinae</taxon>
        <taxon>Sarcoptes</taxon>
    </lineage>
</organism>
<dbReference type="Pfam" id="PF04137">
    <property type="entry name" value="ERO1"/>
    <property type="match status" value="1"/>
</dbReference>
<evidence type="ECO:0000256" key="6">
    <source>
        <dbReference type="ARBA" id="ARBA00022630"/>
    </source>
</evidence>
<gene>
    <name evidence="16" type="ORF">QR98_0091240</name>
</gene>
<dbReference type="SUPFAM" id="SSF110019">
    <property type="entry name" value="ERO1-like"/>
    <property type="match status" value="1"/>
</dbReference>
<evidence type="ECO:0000313" key="17">
    <source>
        <dbReference type="Proteomes" id="UP000616769"/>
    </source>
</evidence>
<dbReference type="GO" id="GO:0015035">
    <property type="term" value="F:protein-disulfide reductase activity"/>
    <property type="evidence" value="ECO:0007669"/>
    <property type="project" value="InterPro"/>
</dbReference>
<evidence type="ECO:0000256" key="11">
    <source>
        <dbReference type="ARBA" id="ARBA00023002"/>
    </source>
</evidence>
<keyword evidence="11" id="KW-0560">Oxidoreductase</keyword>
<dbReference type="GO" id="GO:0034975">
    <property type="term" value="P:protein folding in endoplasmic reticulum"/>
    <property type="evidence" value="ECO:0007669"/>
    <property type="project" value="InterPro"/>
</dbReference>
<dbReference type="OrthoDB" id="269384at2759"/>
<comment type="subcellular location">
    <subcellularLocation>
        <location evidence="2">Endoplasmic reticulum membrane</location>
        <topology evidence="2">Peripheral membrane protein</topology>
        <orientation evidence="2">Lumenal side</orientation>
    </subcellularLocation>
</comment>
<keyword evidence="10" id="KW-0249">Electron transport</keyword>
<comment type="subunit">
    <text evidence="4">May function both as a monomer and a homodimer.</text>
</comment>
<dbReference type="GO" id="GO:0016972">
    <property type="term" value="F:thiol oxidase activity"/>
    <property type="evidence" value="ECO:0007669"/>
    <property type="project" value="InterPro"/>
</dbReference>
<evidence type="ECO:0000256" key="7">
    <source>
        <dbReference type="ARBA" id="ARBA00022729"/>
    </source>
</evidence>
<keyword evidence="7" id="KW-0732">Signal</keyword>
<evidence type="ECO:0000256" key="1">
    <source>
        <dbReference type="ARBA" id="ARBA00001974"/>
    </source>
</evidence>
<protein>
    <submittedName>
        <fullName evidence="16">ERO1-like protein</fullName>
    </submittedName>
</protein>
<accession>A0A132AHU0</accession>
<proteinExistence type="inferred from homology"/>
<dbReference type="VEuPathDB" id="VectorBase:SSCA010205"/>
<evidence type="ECO:0000256" key="15">
    <source>
        <dbReference type="ARBA" id="ARBA00023284"/>
    </source>
</evidence>
<evidence type="ECO:0000256" key="12">
    <source>
        <dbReference type="ARBA" id="ARBA00023136"/>
    </source>
</evidence>
<dbReference type="AlphaFoldDB" id="A0A132AHU0"/>
<evidence type="ECO:0000256" key="3">
    <source>
        <dbReference type="ARBA" id="ARBA00008277"/>
    </source>
</evidence>
<name>A0A132AHU0_SARSC</name>
<keyword evidence="9" id="KW-0274">FAD</keyword>
<evidence type="ECO:0000256" key="13">
    <source>
        <dbReference type="ARBA" id="ARBA00023157"/>
    </source>
</evidence>
<reference evidence="16 17" key="1">
    <citation type="journal article" date="2015" name="Parasit. Vectors">
        <title>Draft genome of the scabies mite.</title>
        <authorList>
            <person name="Rider S.D.Jr."/>
            <person name="Morgan M.S."/>
            <person name="Arlian L.G."/>
        </authorList>
    </citation>
    <scope>NUCLEOTIDE SEQUENCE [LARGE SCALE GENOMIC DNA]</scope>
    <source>
        <strain evidence="16">Arlian Lab</strain>
    </source>
</reference>